<evidence type="ECO:0000256" key="2">
    <source>
        <dbReference type="ARBA" id="ARBA00004141"/>
    </source>
</evidence>
<dbReference type="InterPro" id="IPR027417">
    <property type="entry name" value="P-loop_NTPase"/>
</dbReference>
<dbReference type="InterPro" id="IPR052023">
    <property type="entry name" value="Histidine_kinase_KdpD"/>
</dbReference>
<feature type="compositionally biased region" description="Basic and acidic residues" evidence="13">
    <location>
        <begin position="17"/>
        <end position="26"/>
    </location>
</feature>
<keyword evidence="10 14" id="KW-1133">Transmembrane helix</keyword>
<keyword evidence="11" id="KW-0902">Two-component regulatory system</keyword>
<dbReference type="SUPFAM" id="SSF52402">
    <property type="entry name" value="Adenine nucleotide alpha hydrolases-like"/>
    <property type="match status" value="1"/>
</dbReference>
<dbReference type="InterPro" id="IPR036890">
    <property type="entry name" value="HATPase_C_sf"/>
</dbReference>
<dbReference type="EMBL" id="QLIX01000008">
    <property type="protein sequence ID" value="RAI58667.1"/>
    <property type="molecule type" value="Genomic_DNA"/>
</dbReference>
<comment type="catalytic activity">
    <reaction evidence="1">
        <text>ATP + protein L-histidine = ADP + protein N-phospho-L-histidine.</text>
        <dbReference type="EC" id="2.7.13.3"/>
    </reaction>
</comment>
<dbReference type="Pfam" id="PF13493">
    <property type="entry name" value="DUF4118"/>
    <property type="match status" value="1"/>
</dbReference>
<dbReference type="FunFam" id="3.40.50.300:FF:000483">
    <property type="entry name" value="Sensor histidine kinase KdpD"/>
    <property type="match status" value="1"/>
</dbReference>
<evidence type="ECO:0000256" key="10">
    <source>
        <dbReference type="ARBA" id="ARBA00022989"/>
    </source>
</evidence>
<dbReference type="GO" id="GO:0005886">
    <property type="term" value="C:plasma membrane"/>
    <property type="evidence" value="ECO:0007669"/>
    <property type="project" value="TreeGrafter"/>
</dbReference>
<dbReference type="InterPro" id="IPR025201">
    <property type="entry name" value="KdpD_TM"/>
</dbReference>
<proteinExistence type="predicted"/>
<evidence type="ECO:0000313" key="16">
    <source>
        <dbReference type="EMBL" id="RAI58667.1"/>
    </source>
</evidence>
<dbReference type="SUPFAM" id="SSF47384">
    <property type="entry name" value="Homodimeric domain of signal transducing histidine kinase"/>
    <property type="match status" value="1"/>
</dbReference>
<dbReference type="Gene3D" id="3.30.565.10">
    <property type="entry name" value="Histidine kinase-like ATPase, C-terminal domain"/>
    <property type="match status" value="1"/>
</dbReference>
<evidence type="ECO:0000256" key="6">
    <source>
        <dbReference type="ARBA" id="ARBA00022692"/>
    </source>
</evidence>
<dbReference type="InterPro" id="IPR004358">
    <property type="entry name" value="Sig_transdc_His_kin-like_C"/>
</dbReference>
<dbReference type="Gene3D" id="3.40.50.300">
    <property type="entry name" value="P-loop containing nucleotide triphosphate hydrolases"/>
    <property type="match status" value="1"/>
</dbReference>
<dbReference type="Gene3D" id="3.30.450.40">
    <property type="match status" value="1"/>
</dbReference>
<gene>
    <name evidence="16" type="ORF">DOO78_13360</name>
</gene>
<dbReference type="Gene3D" id="3.40.50.620">
    <property type="entry name" value="HUPs"/>
    <property type="match status" value="1"/>
</dbReference>
<evidence type="ECO:0000256" key="3">
    <source>
        <dbReference type="ARBA" id="ARBA00012438"/>
    </source>
</evidence>
<dbReference type="InterPro" id="IPR038318">
    <property type="entry name" value="KdpD_sf"/>
</dbReference>
<evidence type="ECO:0000256" key="14">
    <source>
        <dbReference type="SAM" id="Phobius"/>
    </source>
</evidence>
<evidence type="ECO:0000256" key="5">
    <source>
        <dbReference type="ARBA" id="ARBA00022679"/>
    </source>
</evidence>
<feature type="region of interest" description="Disordered" evidence="13">
    <location>
        <begin position="1"/>
        <end position="26"/>
    </location>
</feature>
<keyword evidence="4" id="KW-0597">Phosphoprotein</keyword>
<dbReference type="InterPro" id="IPR003852">
    <property type="entry name" value="Sig_transdc_His_kinase_KdpD_N"/>
</dbReference>
<dbReference type="GO" id="GO:0005524">
    <property type="term" value="F:ATP binding"/>
    <property type="evidence" value="ECO:0007669"/>
    <property type="project" value="UniProtKB-KW"/>
</dbReference>
<dbReference type="OrthoDB" id="9806130at2"/>
<dbReference type="InterPro" id="IPR003661">
    <property type="entry name" value="HisK_dim/P_dom"/>
</dbReference>
<keyword evidence="6 14" id="KW-0812">Transmembrane</keyword>
<evidence type="ECO:0000256" key="13">
    <source>
        <dbReference type="SAM" id="MobiDB-lite"/>
    </source>
</evidence>
<evidence type="ECO:0000256" key="12">
    <source>
        <dbReference type="ARBA" id="ARBA00023136"/>
    </source>
</evidence>
<reference evidence="17" key="1">
    <citation type="submission" date="2018-06" db="EMBL/GenBank/DDBJ databases">
        <authorList>
            <person name="Khan S.A."/>
        </authorList>
    </citation>
    <scope>NUCLEOTIDE SEQUENCE [LARGE SCALE GENOMIC DNA]</scope>
    <source>
        <strain evidence="17">DB-1506</strain>
    </source>
</reference>
<dbReference type="InterPro" id="IPR003594">
    <property type="entry name" value="HATPase_dom"/>
</dbReference>
<dbReference type="Gene3D" id="1.10.287.130">
    <property type="match status" value="1"/>
</dbReference>
<dbReference type="SMART" id="SM00387">
    <property type="entry name" value="HATPase_c"/>
    <property type="match status" value="1"/>
</dbReference>
<dbReference type="PANTHER" id="PTHR45569">
    <property type="entry name" value="SENSOR PROTEIN KDPD"/>
    <property type="match status" value="1"/>
</dbReference>
<evidence type="ECO:0000256" key="8">
    <source>
        <dbReference type="ARBA" id="ARBA00022777"/>
    </source>
</evidence>
<evidence type="ECO:0000256" key="7">
    <source>
        <dbReference type="ARBA" id="ARBA00022741"/>
    </source>
</evidence>
<dbReference type="PROSITE" id="PS50109">
    <property type="entry name" value="HIS_KIN"/>
    <property type="match status" value="1"/>
</dbReference>
<dbReference type="InterPro" id="IPR005467">
    <property type="entry name" value="His_kinase_dom"/>
</dbReference>
<dbReference type="Gene3D" id="1.20.120.620">
    <property type="entry name" value="Backbone structure of the membrane domain of e. Coli histidine kinase receptor kdpd"/>
    <property type="match status" value="1"/>
</dbReference>
<dbReference type="AlphaFoldDB" id="A0A327M867"/>
<keyword evidence="5" id="KW-0808">Transferase</keyword>
<comment type="subcellular location">
    <subcellularLocation>
        <location evidence="2">Membrane</location>
        <topology evidence="2">Multi-pass membrane protein</topology>
    </subcellularLocation>
</comment>
<name>A0A327M867_9PROT</name>
<dbReference type="Proteomes" id="UP000249065">
    <property type="component" value="Unassembled WGS sequence"/>
</dbReference>
<feature type="domain" description="Histidine kinase" evidence="15">
    <location>
        <begin position="683"/>
        <end position="903"/>
    </location>
</feature>
<evidence type="ECO:0000256" key="1">
    <source>
        <dbReference type="ARBA" id="ARBA00000085"/>
    </source>
</evidence>
<accession>A0A327M867</accession>
<evidence type="ECO:0000256" key="11">
    <source>
        <dbReference type="ARBA" id="ARBA00023012"/>
    </source>
</evidence>
<dbReference type="PANTHER" id="PTHR45569:SF1">
    <property type="entry name" value="SENSOR PROTEIN KDPD"/>
    <property type="match status" value="1"/>
</dbReference>
<evidence type="ECO:0000256" key="9">
    <source>
        <dbReference type="ARBA" id="ARBA00022840"/>
    </source>
</evidence>
<dbReference type="InterPro" id="IPR036097">
    <property type="entry name" value="HisK_dim/P_sf"/>
</dbReference>
<keyword evidence="9" id="KW-0067">ATP-binding</keyword>
<dbReference type="GO" id="GO:0005737">
    <property type="term" value="C:cytoplasm"/>
    <property type="evidence" value="ECO:0007669"/>
    <property type="project" value="UniProtKB-ARBA"/>
</dbReference>
<dbReference type="GO" id="GO:0000155">
    <property type="term" value="F:phosphorelay sensor kinase activity"/>
    <property type="evidence" value="ECO:0007669"/>
    <property type="project" value="InterPro"/>
</dbReference>
<dbReference type="RefSeq" id="WP_111470283.1">
    <property type="nucleotide sequence ID" value="NZ_QLIX01000008.1"/>
</dbReference>
<protein>
    <recommendedName>
        <fullName evidence="3">histidine kinase</fullName>
        <ecNumber evidence="3">2.7.13.3</ecNumber>
    </recommendedName>
</protein>
<dbReference type="InterPro" id="IPR029016">
    <property type="entry name" value="GAF-like_dom_sf"/>
</dbReference>
<sequence length="903" mass="95944">MEDPSRPAHRIPAPQDPPRRDPARPDPEALLALAAQEGRGRLKVFLGAAPGVGKTFEMLLQARRRQLGGADLVVGLVETHGRAETAAQLSGLELLPRLGSVYRGQSLAEFDLDAALARRPQILLLDELAHSNLPGSRHPKRWMDVEELRRAGIEVWTTMNVQHLESLSDAVARITGVRVAETVPDRVLAEADAVELIDIPPAELLERMRQGRIYPPEQARRALQGFFRAGNLAALRELALRRTAERVDAEISDYMRAKAIAGPWPAGERVLALLGGDAAGETVLRQARRIADALRAPLLALHVERPGGAAGDPAAALRLAEALGAAVETAVATDLPGAILAHARARNASHLVLGRGRPSPWRRLFRRSLAGALLRQATDFSLHLVPDPALPARPARARPALPGWLRWLAVPACTGLATAVGLATDGVVPEGALGMVYLAAIVAAAVAAGPAPAALAALLSFLCWNFLFLPPRYELAIASAQDVVGVVVFSLVAALLVGTTGGLGRSVRAARARLFSLRRLVEFSRRLGAPGTSGDLVLAIAEEAARITGQPACVLRPLPDAPAGTEPELVLRAAVPVEAEPEEAALAAARWAFAQARPAGRGTDTLPALAWQFRPMRTARGLVGLVGLRLREGAALDAERDRALDALLDQAAIAIERAELMEERARGAARAETEALRTALLTSLGHDLRTPLTAIRGAAETLRDSGARLPEATRADLLATVIEEAGRMGRFLSNILDMVRVEAGAITPRRERVDPAEALETAIARAEAGSGRRIGRDWPERLPHPLLDPALLDQVLANLLDNALKFSGPEGRVRAGARREGAELAIFVEDDGPGIPPADLPRIFDPFFRTGRTDRVAAGSGLGLAICRGLVGAMGGRIAAESPLREAPPGHGQGARMTLRFPA</sequence>
<dbReference type="Pfam" id="PF02518">
    <property type="entry name" value="HATPase_c"/>
    <property type="match status" value="1"/>
</dbReference>
<dbReference type="EC" id="2.7.13.3" evidence="3"/>
<evidence type="ECO:0000259" key="15">
    <source>
        <dbReference type="PROSITE" id="PS50109"/>
    </source>
</evidence>
<dbReference type="Pfam" id="PF02702">
    <property type="entry name" value="KdpD"/>
    <property type="match status" value="1"/>
</dbReference>
<dbReference type="InterPro" id="IPR014729">
    <property type="entry name" value="Rossmann-like_a/b/a_fold"/>
</dbReference>
<keyword evidence="12 14" id="KW-0472">Membrane</keyword>
<dbReference type="CDD" id="cd00075">
    <property type="entry name" value="HATPase"/>
    <property type="match status" value="1"/>
</dbReference>
<evidence type="ECO:0000313" key="17">
    <source>
        <dbReference type="Proteomes" id="UP000249065"/>
    </source>
</evidence>
<organism evidence="16 17">
    <name type="scientific">Roseicella frigidaeris</name>
    <dbReference type="NCBI Taxonomy" id="2230885"/>
    <lineage>
        <taxon>Bacteria</taxon>
        <taxon>Pseudomonadati</taxon>
        <taxon>Pseudomonadota</taxon>
        <taxon>Alphaproteobacteria</taxon>
        <taxon>Acetobacterales</taxon>
        <taxon>Roseomonadaceae</taxon>
        <taxon>Roseicella</taxon>
    </lineage>
</organism>
<dbReference type="PRINTS" id="PR00344">
    <property type="entry name" value="BCTRLSENSOR"/>
</dbReference>
<keyword evidence="7" id="KW-0547">Nucleotide-binding</keyword>
<dbReference type="CDD" id="cd00082">
    <property type="entry name" value="HisKA"/>
    <property type="match status" value="1"/>
</dbReference>
<feature type="transmembrane region" description="Helical" evidence="14">
    <location>
        <begin position="483"/>
        <end position="504"/>
    </location>
</feature>
<evidence type="ECO:0000256" key="4">
    <source>
        <dbReference type="ARBA" id="ARBA00022553"/>
    </source>
</evidence>
<comment type="caution">
    <text evidence="16">The sequence shown here is derived from an EMBL/GenBank/DDBJ whole genome shotgun (WGS) entry which is preliminary data.</text>
</comment>
<dbReference type="SMART" id="SM00388">
    <property type="entry name" value="HisKA"/>
    <property type="match status" value="1"/>
</dbReference>
<feature type="transmembrane region" description="Helical" evidence="14">
    <location>
        <begin position="435"/>
        <end position="468"/>
    </location>
</feature>
<keyword evidence="8 16" id="KW-0418">Kinase</keyword>
<dbReference type="SUPFAM" id="SSF55874">
    <property type="entry name" value="ATPase domain of HSP90 chaperone/DNA topoisomerase II/histidine kinase"/>
    <property type="match status" value="1"/>
</dbReference>
<dbReference type="Pfam" id="PF00512">
    <property type="entry name" value="HisKA"/>
    <property type="match status" value="1"/>
</dbReference>
<keyword evidence="17" id="KW-1185">Reference proteome</keyword>